<proteinExistence type="predicted"/>
<evidence type="ECO:0000313" key="3">
    <source>
        <dbReference type="Proteomes" id="UP000775213"/>
    </source>
</evidence>
<dbReference type="SUPFAM" id="SSF51110">
    <property type="entry name" value="alpha-D-mannose-specific plant lectins"/>
    <property type="match status" value="1"/>
</dbReference>
<reference evidence="2 3" key="1">
    <citation type="journal article" date="2021" name="Hortic Res">
        <title>Chromosome-scale assembly of the Dendrobium chrysotoxum genome enhances the understanding of orchid evolution.</title>
        <authorList>
            <person name="Zhang Y."/>
            <person name="Zhang G.Q."/>
            <person name="Zhang D."/>
            <person name="Liu X.D."/>
            <person name="Xu X.Y."/>
            <person name="Sun W.H."/>
            <person name="Yu X."/>
            <person name="Zhu X."/>
            <person name="Wang Z.W."/>
            <person name="Zhao X."/>
            <person name="Zhong W.Y."/>
            <person name="Chen H."/>
            <person name="Yin W.L."/>
            <person name="Huang T."/>
            <person name="Niu S.C."/>
            <person name="Liu Z.J."/>
        </authorList>
    </citation>
    <scope>NUCLEOTIDE SEQUENCE [LARGE SCALE GENOMIC DNA]</scope>
    <source>
        <strain evidence="2">Lindl</strain>
    </source>
</reference>
<dbReference type="Gene3D" id="2.90.10.10">
    <property type="entry name" value="Bulb-type lectin domain"/>
    <property type="match status" value="1"/>
</dbReference>
<organism evidence="2 3">
    <name type="scientific">Dendrobium chrysotoxum</name>
    <name type="common">Orchid</name>
    <dbReference type="NCBI Taxonomy" id="161865"/>
    <lineage>
        <taxon>Eukaryota</taxon>
        <taxon>Viridiplantae</taxon>
        <taxon>Streptophyta</taxon>
        <taxon>Embryophyta</taxon>
        <taxon>Tracheophyta</taxon>
        <taxon>Spermatophyta</taxon>
        <taxon>Magnoliopsida</taxon>
        <taxon>Liliopsida</taxon>
        <taxon>Asparagales</taxon>
        <taxon>Orchidaceae</taxon>
        <taxon>Epidendroideae</taxon>
        <taxon>Malaxideae</taxon>
        <taxon>Dendrobiinae</taxon>
        <taxon>Dendrobium</taxon>
    </lineage>
</organism>
<feature type="region of interest" description="Disordered" evidence="1">
    <location>
        <begin position="161"/>
        <end position="188"/>
    </location>
</feature>
<dbReference type="Proteomes" id="UP000775213">
    <property type="component" value="Unassembled WGS sequence"/>
</dbReference>
<sequence length="228" mass="24759">MGKGSEETMVLIKQQRSHVSTFRLKVWSVVDAKESVGIRSNSSNEIVPSIKNLKDSPIVYNILFSGQKSNGLVLWRTRRKGNGQNCFARLSYKGELAIRDDAYESASEKAPIGEYVLVIQQNGEAVIYRPEILKPFLHMRNVPRADPNMCMMILDPGSLPASGGSERSLGSLPASGGSKKSPGSLPQQVGGKKFLYRLLRLAVGAERESLSVSAIPKGEAPGSGRRSS</sequence>
<evidence type="ECO:0000256" key="1">
    <source>
        <dbReference type="SAM" id="MobiDB-lite"/>
    </source>
</evidence>
<gene>
    <name evidence="2" type="ORF">IEQ34_020626</name>
</gene>
<accession>A0AAV7G1J0</accession>
<feature type="compositionally biased region" description="Low complexity" evidence="1">
    <location>
        <begin position="168"/>
        <end position="186"/>
    </location>
</feature>
<dbReference type="EMBL" id="JAGFBR010000018">
    <property type="protein sequence ID" value="KAH0449934.1"/>
    <property type="molecule type" value="Genomic_DNA"/>
</dbReference>
<protein>
    <submittedName>
        <fullName evidence="2">Uncharacterized protein</fullName>
    </submittedName>
</protein>
<comment type="caution">
    <text evidence="2">The sequence shown here is derived from an EMBL/GenBank/DDBJ whole genome shotgun (WGS) entry which is preliminary data.</text>
</comment>
<dbReference type="InterPro" id="IPR036426">
    <property type="entry name" value="Bulb-type_lectin_dom_sf"/>
</dbReference>
<name>A0AAV7G1J0_DENCH</name>
<evidence type="ECO:0000313" key="2">
    <source>
        <dbReference type="EMBL" id="KAH0449934.1"/>
    </source>
</evidence>
<feature type="region of interest" description="Disordered" evidence="1">
    <location>
        <begin position="207"/>
        <end position="228"/>
    </location>
</feature>
<dbReference type="AlphaFoldDB" id="A0AAV7G1J0"/>
<keyword evidence="3" id="KW-1185">Reference proteome</keyword>